<keyword evidence="3" id="KW-1185">Reference proteome</keyword>
<evidence type="ECO:0000313" key="3">
    <source>
        <dbReference type="Proteomes" id="UP000006051"/>
    </source>
</evidence>
<keyword evidence="1" id="KW-0732">Signal</keyword>
<organism evidence="2 3">
    <name type="scientific">Ornithobacterium rhinotracheale (strain ATCC 51463 / DSM 15997 / CCUG 23171 / CIP 104009 / LMG 9086)</name>
    <dbReference type="NCBI Taxonomy" id="867902"/>
    <lineage>
        <taxon>Bacteria</taxon>
        <taxon>Pseudomonadati</taxon>
        <taxon>Bacteroidota</taxon>
        <taxon>Flavobacteriia</taxon>
        <taxon>Flavobacteriales</taxon>
        <taxon>Weeksellaceae</taxon>
        <taxon>Ornithobacterium</taxon>
    </lineage>
</organism>
<accession>I4A0I1</accession>
<protein>
    <submittedName>
        <fullName evidence="2">Uncharacterized protein</fullName>
    </submittedName>
</protein>
<evidence type="ECO:0000313" key="2">
    <source>
        <dbReference type="EMBL" id="AFL97465.1"/>
    </source>
</evidence>
<name>I4A0I1_ORNRL</name>
<dbReference type="AlphaFoldDB" id="I4A0I1"/>
<dbReference type="EMBL" id="CP003283">
    <property type="protein sequence ID" value="AFL97465.1"/>
    <property type="molecule type" value="Genomic_DNA"/>
</dbReference>
<dbReference type="RefSeq" id="WP_014791030.1">
    <property type="nucleotide sequence ID" value="NC_018016.1"/>
</dbReference>
<dbReference type="GeneID" id="97259097"/>
<proteinExistence type="predicted"/>
<gene>
    <name evidence="2" type="ordered locus">Ornrh_1283</name>
</gene>
<dbReference type="HOGENOM" id="CLU_833770_0_0_10"/>
<feature type="signal peptide" evidence="1">
    <location>
        <begin position="1"/>
        <end position="21"/>
    </location>
</feature>
<reference evidence="2 3" key="1">
    <citation type="submission" date="2012-06" db="EMBL/GenBank/DDBJ databases">
        <title>The complete genome of Ornithobacterium rhinotracheale DSM 15997.</title>
        <authorList>
            <consortium name="US DOE Joint Genome Institute (JGI-PGF)"/>
            <person name="Lucas S."/>
            <person name="Copeland A."/>
            <person name="Lapidus A."/>
            <person name="Goodwin L."/>
            <person name="Pitluck S."/>
            <person name="Peters L."/>
            <person name="Mikhailova N."/>
            <person name="Teshima H."/>
            <person name="Kyrpides N."/>
            <person name="Mavromatis K."/>
            <person name="Pagani I."/>
            <person name="Ivanova N."/>
            <person name="Ovchinnikova G."/>
            <person name="Zeytun A."/>
            <person name="Detter J.C."/>
            <person name="Han C."/>
            <person name="Land M."/>
            <person name="Hauser L."/>
            <person name="Markowitz V."/>
            <person name="Cheng J.-F."/>
            <person name="Hugenholtz P."/>
            <person name="Woyke T."/>
            <person name="Wu D."/>
            <person name="Lang E."/>
            <person name="Kopitz M."/>
            <person name="Brambilla E."/>
            <person name="Klenk H.-P."/>
            <person name="Eisen J.A."/>
        </authorList>
    </citation>
    <scope>NUCLEOTIDE SEQUENCE [LARGE SCALE GENOMIC DNA]</scope>
    <source>
        <strain evidence="3">ATCC 51463 / DSM 15997 / CCUG 23171 / LMG 9086</strain>
    </source>
</reference>
<dbReference type="Proteomes" id="UP000006051">
    <property type="component" value="Chromosome"/>
</dbReference>
<sequence length="333" mass="37196">MKKSILLLSVLAMGASLYAQQDQGRVGINTTKPKATLDISKEGVDDAKGLLIPRLTADEVKTMTDANKVGLDQNSLLLYVTQPFADTKNKTGKYELIDQAGYYYYDAKDNGGKWKRMSESESLWENDASAKVAKLKTLSDGTTERADDKNIFVRDNGYFGIGTKPNTFFHLSTESINYGNDIVFDYYNAEPNDPLTFFISRFNGPKNSPNDISKGDYLFNIYTRGLVNNFMTRLSTLGMRYQGDGTSKLSDFYIGVSGEINDIYIKEDHRVGIGTVTPTEKLDVDGNVRVRGESSDLIGYHKSCKNVGTITYNQKDNNFYGCTSRGWEQLNVN</sequence>
<dbReference type="KEGG" id="orh:Ornrh_1283"/>
<dbReference type="PATRIC" id="fig|867902.3.peg.1260"/>
<evidence type="ECO:0000256" key="1">
    <source>
        <dbReference type="SAM" id="SignalP"/>
    </source>
</evidence>
<dbReference type="STRING" id="867902.Ornrh_1283"/>
<feature type="chain" id="PRO_5003684674" evidence="1">
    <location>
        <begin position="22"/>
        <end position="333"/>
    </location>
</feature>